<evidence type="ECO:0000256" key="1">
    <source>
        <dbReference type="SAM" id="Phobius"/>
    </source>
</evidence>
<protein>
    <submittedName>
        <fullName evidence="2">Uncharacterized protein</fullName>
    </submittedName>
</protein>
<comment type="caution">
    <text evidence="2">The sequence shown here is derived from an EMBL/GenBank/DDBJ whole genome shotgun (WGS) entry which is preliminary data.</text>
</comment>
<reference evidence="2 3" key="1">
    <citation type="submission" date="2015-01" db="EMBL/GenBank/DDBJ databases">
        <title>Evolution of Trichinella species and genotypes.</title>
        <authorList>
            <person name="Korhonen P.K."/>
            <person name="Edoardo P."/>
            <person name="Giuseppe L.R."/>
            <person name="Gasser R.B."/>
        </authorList>
    </citation>
    <scope>NUCLEOTIDE SEQUENCE [LARGE SCALE GENOMIC DNA]</scope>
    <source>
        <strain evidence="2">ISS3</strain>
    </source>
</reference>
<dbReference type="InParanoid" id="A0A0V1BHJ7"/>
<name>A0A0V1BHJ7_TRISP</name>
<keyword evidence="3" id="KW-1185">Reference proteome</keyword>
<sequence>MCDTLYVEPKTYLDLLALYQSMRNMPSSQNLLFSASCSSLQNCRKGDESGLLKYFRGGIFCYFTVSLYVYVFYHSFKTEITMCYIRTVVEKFLICFPAVLLNNLLQNIEYGSNGAFRNTVKSQSSNECAAVNNPMNLPPASRMAEARSV</sequence>
<accession>A0A0V1BHJ7</accession>
<evidence type="ECO:0000313" key="2">
    <source>
        <dbReference type="EMBL" id="KRY36493.1"/>
    </source>
</evidence>
<organism evidence="2 3">
    <name type="scientific">Trichinella spiralis</name>
    <name type="common">Trichina worm</name>
    <dbReference type="NCBI Taxonomy" id="6334"/>
    <lineage>
        <taxon>Eukaryota</taxon>
        <taxon>Metazoa</taxon>
        <taxon>Ecdysozoa</taxon>
        <taxon>Nematoda</taxon>
        <taxon>Enoplea</taxon>
        <taxon>Dorylaimia</taxon>
        <taxon>Trichinellida</taxon>
        <taxon>Trichinellidae</taxon>
        <taxon>Trichinella</taxon>
    </lineage>
</organism>
<feature type="transmembrane region" description="Helical" evidence="1">
    <location>
        <begin position="54"/>
        <end position="73"/>
    </location>
</feature>
<dbReference type="EMBL" id="JYDH01000042">
    <property type="protein sequence ID" value="KRY36493.1"/>
    <property type="molecule type" value="Genomic_DNA"/>
</dbReference>
<gene>
    <name evidence="2" type="ORF">T01_6502</name>
</gene>
<proteinExistence type="predicted"/>
<keyword evidence="1" id="KW-0812">Transmembrane</keyword>
<evidence type="ECO:0000313" key="3">
    <source>
        <dbReference type="Proteomes" id="UP000054776"/>
    </source>
</evidence>
<dbReference type="AlphaFoldDB" id="A0A0V1BHJ7"/>
<keyword evidence="1" id="KW-0472">Membrane</keyword>
<dbReference type="Proteomes" id="UP000054776">
    <property type="component" value="Unassembled WGS sequence"/>
</dbReference>
<keyword evidence="1" id="KW-1133">Transmembrane helix</keyword>